<keyword evidence="1" id="KW-0812">Transmembrane</keyword>
<organism evidence="2 3">
    <name type="scientific">Tritrichomonas musculus</name>
    <dbReference type="NCBI Taxonomy" id="1915356"/>
    <lineage>
        <taxon>Eukaryota</taxon>
        <taxon>Metamonada</taxon>
        <taxon>Parabasalia</taxon>
        <taxon>Tritrichomonadida</taxon>
        <taxon>Tritrichomonadidae</taxon>
        <taxon>Tritrichomonas</taxon>
    </lineage>
</organism>
<name>A0ABR2L012_9EUKA</name>
<protein>
    <submittedName>
        <fullName evidence="2">Uncharacterized protein</fullName>
    </submittedName>
</protein>
<evidence type="ECO:0000313" key="2">
    <source>
        <dbReference type="EMBL" id="KAK8896708.1"/>
    </source>
</evidence>
<comment type="caution">
    <text evidence="2">The sequence shown here is derived from an EMBL/GenBank/DDBJ whole genome shotgun (WGS) entry which is preliminary data.</text>
</comment>
<keyword evidence="1" id="KW-1133">Transmembrane helix</keyword>
<gene>
    <name evidence="2" type="ORF">M9Y10_014624</name>
</gene>
<evidence type="ECO:0000313" key="3">
    <source>
        <dbReference type="Proteomes" id="UP001470230"/>
    </source>
</evidence>
<keyword evidence="1" id="KW-0472">Membrane</keyword>
<keyword evidence="3" id="KW-1185">Reference proteome</keyword>
<accession>A0ABR2L012</accession>
<evidence type="ECO:0000256" key="1">
    <source>
        <dbReference type="SAM" id="Phobius"/>
    </source>
</evidence>
<reference evidence="2 3" key="1">
    <citation type="submission" date="2024-04" db="EMBL/GenBank/DDBJ databases">
        <title>Tritrichomonas musculus Genome.</title>
        <authorList>
            <person name="Alves-Ferreira E."/>
            <person name="Grigg M."/>
            <person name="Lorenzi H."/>
            <person name="Galac M."/>
        </authorList>
    </citation>
    <scope>NUCLEOTIDE SEQUENCE [LARGE SCALE GENOMIC DNA]</scope>
    <source>
        <strain evidence="2 3">EAF2021</strain>
    </source>
</reference>
<dbReference type="EMBL" id="JAPFFF010000002">
    <property type="protein sequence ID" value="KAK8896708.1"/>
    <property type="molecule type" value="Genomic_DNA"/>
</dbReference>
<proteinExistence type="predicted"/>
<sequence length="175" mass="19846">MNQAQLLQNIKDDFLVNATTNFAIHGFSSVVLYSGGTIPTKLLITDLLQAGLRSTVAIPTQNIIEWGLVNYYGRNGNEVKFSRRIIIRAESVAISVIISKFIVPSRRNAFTLIVQPFLLSSLSVIIMIIKNLQKTGEMLEENFPEFYTTLLQIINEGGYNRIYLDFMNLTNRIRE</sequence>
<dbReference type="Proteomes" id="UP001470230">
    <property type="component" value="Unassembled WGS sequence"/>
</dbReference>
<feature type="transmembrane region" description="Helical" evidence="1">
    <location>
        <begin position="109"/>
        <end position="129"/>
    </location>
</feature>